<keyword evidence="2" id="KW-0808">Transferase</keyword>
<proteinExistence type="predicted"/>
<dbReference type="AlphaFoldDB" id="A0A1G7YAR0"/>
<dbReference type="GO" id="GO:0016779">
    <property type="term" value="F:nucleotidyltransferase activity"/>
    <property type="evidence" value="ECO:0007669"/>
    <property type="project" value="UniProtKB-KW"/>
</dbReference>
<dbReference type="InterPro" id="IPR029044">
    <property type="entry name" value="Nucleotide-diphossugar_trans"/>
</dbReference>
<dbReference type="Pfam" id="PF00483">
    <property type="entry name" value="NTP_transferase"/>
    <property type="match status" value="1"/>
</dbReference>
<dbReference type="InterPro" id="IPR050486">
    <property type="entry name" value="Mannose-1P_guanyltransferase"/>
</dbReference>
<sequence length="231" mass="26191">MIRECIVLAGGLGTRLRSVVADKPKCMAPVNDRPFLYYLLQYLIRQGITHVVLSLGYKSEQVIEWCEQADLPLQFSYAIEAEPLGTGGAILNAVSHLKEDECFIVNGDTFFDVSLPAFYNFHQQAHSKLTLALKPMRQFERYGSVQLDGDARITAFLEKKYCEEGLINGGVYLTSRQYMKSLQLPAQFSFEKEVLEPQVKNGQLYGFISDTYFIDIGIPADYEQVQTDFRS</sequence>
<feature type="domain" description="Nucleotidyl transferase" evidence="1">
    <location>
        <begin position="6"/>
        <end position="228"/>
    </location>
</feature>
<dbReference type="EMBL" id="FNBN01000007">
    <property type="protein sequence ID" value="SDG93419.1"/>
    <property type="molecule type" value="Genomic_DNA"/>
</dbReference>
<evidence type="ECO:0000313" key="3">
    <source>
        <dbReference type="Proteomes" id="UP000199045"/>
    </source>
</evidence>
<name>A0A1G7YAR0_CHIFI</name>
<gene>
    <name evidence="2" type="ORF">SAMN04488121_107270</name>
</gene>
<dbReference type="STRING" id="104663.SAMN04488121_107270"/>
<dbReference type="CDD" id="cd06915">
    <property type="entry name" value="NTP_transferase_WcbM_like"/>
    <property type="match status" value="1"/>
</dbReference>
<reference evidence="2 3" key="1">
    <citation type="submission" date="2016-10" db="EMBL/GenBank/DDBJ databases">
        <authorList>
            <person name="de Groot N.N."/>
        </authorList>
    </citation>
    <scope>NUCLEOTIDE SEQUENCE [LARGE SCALE GENOMIC DNA]</scope>
    <source>
        <strain evidence="2 3">DSM 527</strain>
    </source>
</reference>
<dbReference type="Proteomes" id="UP000199045">
    <property type="component" value="Unassembled WGS sequence"/>
</dbReference>
<dbReference type="SUPFAM" id="SSF53448">
    <property type="entry name" value="Nucleotide-diphospho-sugar transferases"/>
    <property type="match status" value="1"/>
</dbReference>
<dbReference type="Gene3D" id="3.90.550.10">
    <property type="entry name" value="Spore Coat Polysaccharide Biosynthesis Protein SpsA, Chain A"/>
    <property type="match status" value="1"/>
</dbReference>
<evidence type="ECO:0000259" key="1">
    <source>
        <dbReference type="Pfam" id="PF00483"/>
    </source>
</evidence>
<dbReference type="PANTHER" id="PTHR22572">
    <property type="entry name" value="SUGAR-1-PHOSPHATE GUANYL TRANSFERASE"/>
    <property type="match status" value="1"/>
</dbReference>
<keyword evidence="2" id="KW-0548">Nucleotidyltransferase</keyword>
<dbReference type="OrthoDB" id="9813880at2"/>
<accession>A0A1G7YAR0</accession>
<evidence type="ECO:0000313" key="2">
    <source>
        <dbReference type="EMBL" id="SDG93419.1"/>
    </source>
</evidence>
<organism evidence="2 3">
    <name type="scientific">Chitinophaga filiformis</name>
    <name type="common">Myxococcus filiformis</name>
    <name type="synonym">Flexibacter filiformis</name>
    <dbReference type="NCBI Taxonomy" id="104663"/>
    <lineage>
        <taxon>Bacteria</taxon>
        <taxon>Pseudomonadati</taxon>
        <taxon>Bacteroidota</taxon>
        <taxon>Chitinophagia</taxon>
        <taxon>Chitinophagales</taxon>
        <taxon>Chitinophagaceae</taxon>
        <taxon>Chitinophaga</taxon>
    </lineage>
</organism>
<dbReference type="InterPro" id="IPR005835">
    <property type="entry name" value="NTP_transferase_dom"/>
</dbReference>
<dbReference type="RefSeq" id="WP_089835961.1">
    <property type="nucleotide sequence ID" value="NZ_FNBN01000007.1"/>
</dbReference>
<protein>
    <submittedName>
        <fullName evidence="2">D-glycero-alpha-D-manno-heptose 1-phosphate guanylyltransferase</fullName>
    </submittedName>
</protein>